<protein>
    <submittedName>
        <fullName evidence="2">Uncharacterized protein</fullName>
    </submittedName>
</protein>
<evidence type="ECO:0000313" key="3">
    <source>
        <dbReference type="Proteomes" id="UP000712281"/>
    </source>
</evidence>
<comment type="caution">
    <text evidence="2">The sequence shown here is derived from an EMBL/GenBank/DDBJ whole genome shotgun (WGS) entry which is preliminary data.</text>
</comment>
<proteinExistence type="predicted"/>
<evidence type="ECO:0000256" key="1">
    <source>
        <dbReference type="SAM" id="MobiDB-lite"/>
    </source>
</evidence>
<gene>
    <name evidence="2" type="ORF">F2Q68_00016357</name>
</gene>
<dbReference type="Proteomes" id="UP000712281">
    <property type="component" value="Unassembled WGS sequence"/>
</dbReference>
<reference evidence="2" key="1">
    <citation type="submission" date="2019-12" db="EMBL/GenBank/DDBJ databases">
        <title>Genome sequencing and annotation of Brassica cretica.</title>
        <authorList>
            <person name="Studholme D.J."/>
            <person name="Sarris P.F."/>
        </authorList>
    </citation>
    <scope>NUCLEOTIDE SEQUENCE</scope>
    <source>
        <strain evidence="2">PFS-001/15</strain>
        <tissue evidence="2">Leaf</tissue>
    </source>
</reference>
<sequence length="111" mass="11465">MEGSPYRNISISRRKGAVTGTGPGILHCGDPGCFLAGTQRPVSCLGSGGIQYLSTFPQHFTPYFSISSSNLGNNLCTQVNRSCSFSAGFPQAGHRSSNPAIPGSSQAGAIL</sequence>
<feature type="region of interest" description="Disordered" evidence="1">
    <location>
        <begin position="90"/>
        <end position="111"/>
    </location>
</feature>
<evidence type="ECO:0000313" key="2">
    <source>
        <dbReference type="EMBL" id="KAF2557699.1"/>
    </source>
</evidence>
<accession>A0A8S9HIE3</accession>
<name>A0A8S9HIE3_BRACR</name>
<dbReference type="AlphaFoldDB" id="A0A8S9HIE3"/>
<dbReference type="EMBL" id="QGKW02001940">
    <property type="protein sequence ID" value="KAF2557699.1"/>
    <property type="molecule type" value="Genomic_DNA"/>
</dbReference>
<organism evidence="2 3">
    <name type="scientific">Brassica cretica</name>
    <name type="common">Mustard</name>
    <dbReference type="NCBI Taxonomy" id="69181"/>
    <lineage>
        <taxon>Eukaryota</taxon>
        <taxon>Viridiplantae</taxon>
        <taxon>Streptophyta</taxon>
        <taxon>Embryophyta</taxon>
        <taxon>Tracheophyta</taxon>
        <taxon>Spermatophyta</taxon>
        <taxon>Magnoliopsida</taxon>
        <taxon>eudicotyledons</taxon>
        <taxon>Gunneridae</taxon>
        <taxon>Pentapetalae</taxon>
        <taxon>rosids</taxon>
        <taxon>malvids</taxon>
        <taxon>Brassicales</taxon>
        <taxon>Brassicaceae</taxon>
        <taxon>Brassiceae</taxon>
        <taxon>Brassica</taxon>
    </lineage>
</organism>
<feature type="compositionally biased region" description="Polar residues" evidence="1">
    <location>
        <begin position="94"/>
        <end position="111"/>
    </location>
</feature>